<proteinExistence type="predicted"/>
<organism evidence="1">
    <name type="scientific">Picea glauca</name>
    <name type="common">White spruce</name>
    <name type="synonym">Pinus glauca</name>
    <dbReference type="NCBI Taxonomy" id="3330"/>
    <lineage>
        <taxon>Eukaryota</taxon>
        <taxon>Viridiplantae</taxon>
        <taxon>Streptophyta</taxon>
        <taxon>Embryophyta</taxon>
        <taxon>Tracheophyta</taxon>
        <taxon>Spermatophyta</taxon>
        <taxon>Pinopsida</taxon>
        <taxon>Pinidae</taxon>
        <taxon>Conifers I</taxon>
        <taxon>Pinales</taxon>
        <taxon>Pinaceae</taxon>
        <taxon>Picea</taxon>
    </lineage>
</organism>
<geneLocation type="mitochondrion" evidence="1"/>
<dbReference type="AlphaFoldDB" id="A0A101LVR5"/>
<reference evidence="1" key="1">
    <citation type="journal article" date="2015" name="Genome Biol. Evol.">
        <title>Organellar Genomes of White Spruce (Picea glauca): Assembly and Annotation.</title>
        <authorList>
            <person name="Jackman S.D."/>
            <person name="Warren R.L."/>
            <person name="Gibb E.A."/>
            <person name="Vandervalk B.P."/>
            <person name="Mohamadi H."/>
            <person name="Chu J."/>
            <person name="Raymond A."/>
            <person name="Pleasance S."/>
            <person name="Coope R."/>
            <person name="Wildung M.R."/>
            <person name="Ritland C.E."/>
            <person name="Bousquet J."/>
            <person name="Jones S.J."/>
            <person name="Bohlmann J."/>
            <person name="Birol I."/>
        </authorList>
    </citation>
    <scope>NUCLEOTIDE SEQUENCE [LARGE SCALE GENOMIC DNA]</scope>
    <source>
        <tissue evidence="1">Flushing bud</tissue>
    </source>
</reference>
<gene>
    <name evidence="1" type="ORF">ABT39_MTgene1770</name>
</gene>
<keyword evidence="1" id="KW-0496">Mitochondrion</keyword>
<name>A0A101LVR5_PICGL</name>
<comment type="caution">
    <text evidence="1">The sequence shown here is derived from an EMBL/GenBank/DDBJ whole genome shotgun (WGS) entry which is preliminary data.</text>
</comment>
<sequence>MFTPKCYSLGQKKTSPKIRNRATTFLSLLRRKSDYVPQSLRIAKVTGKWSKSGHHLYFFPSKPGD</sequence>
<dbReference type="EMBL" id="LKAM01000012">
    <property type="protein sequence ID" value="KUM46264.1"/>
    <property type="molecule type" value="Genomic_DNA"/>
</dbReference>
<evidence type="ECO:0000313" key="1">
    <source>
        <dbReference type="EMBL" id="KUM46264.1"/>
    </source>
</evidence>
<protein>
    <submittedName>
        <fullName evidence="1">Uncharacterized protein</fullName>
    </submittedName>
</protein>
<accession>A0A101LVR5</accession>